<sequence length="206" mass="23647">MTDYNNEYFFLRRPADEGLPYPQPDEDTAELNYMFEVLPLGSRPLKFFNGMADMQKEQGIRPYKGAPEVMFVGSDLLVSDRVREKLLPLEVPRLALQPAIYVDDDGKWHETFWYLTFIDRFDCWDRDQSDYDRDDPIDIGGTQLFDVYSFKLNEKLLDKTPLQERLLFKMGGVNPAPVTVHKSLAGVFRSAGQGACELQAVADFEG</sequence>
<keyword evidence="2" id="KW-0614">Plasmid</keyword>
<dbReference type="EMBL" id="CP136338">
    <property type="protein sequence ID" value="WOB11307.1"/>
    <property type="molecule type" value="Genomic_DNA"/>
</dbReference>
<dbReference type="RefSeq" id="WP_316704551.1">
    <property type="nucleotide sequence ID" value="NZ_CP136338.1"/>
</dbReference>
<proteinExistence type="predicted"/>
<dbReference type="Proteomes" id="UP001303946">
    <property type="component" value="Plasmid unnamed2"/>
</dbReference>
<keyword evidence="3" id="KW-1185">Reference proteome</keyword>
<accession>A0ABZ0D7R5</accession>
<evidence type="ECO:0000259" key="1">
    <source>
        <dbReference type="Pfam" id="PF07791"/>
    </source>
</evidence>
<evidence type="ECO:0000313" key="3">
    <source>
        <dbReference type="Proteomes" id="UP001303946"/>
    </source>
</evidence>
<geneLocation type="plasmid" evidence="2 3">
    <name>unnamed2</name>
</geneLocation>
<evidence type="ECO:0000313" key="2">
    <source>
        <dbReference type="EMBL" id="WOB11307.1"/>
    </source>
</evidence>
<dbReference type="InterPro" id="IPR012433">
    <property type="entry name" value="Imm11"/>
</dbReference>
<feature type="domain" description="Immunity MXAN-0049 protein" evidence="1">
    <location>
        <begin position="75"/>
        <end position="151"/>
    </location>
</feature>
<gene>
    <name evidence="2" type="ORF">RXV79_27880</name>
</gene>
<organism evidence="2 3">
    <name type="scientific">Piscinibacter gummiphilus</name>
    <dbReference type="NCBI Taxonomy" id="946333"/>
    <lineage>
        <taxon>Bacteria</taxon>
        <taxon>Pseudomonadati</taxon>
        <taxon>Pseudomonadota</taxon>
        <taxon>Betaproteobacteria</taxon>
        <taxon>Burkholderiales</taxon>
        <taxon>Sphaerotilaceae</taxon>
        <taxon>Piscinibacter</taxon>
    </lineage>
</organism>
<reference evidence="2 3" key="1">
    <citation type="submission" date="2023-10" db="EMBL/GenBank/DDBJ databases">
        <title>Bacteria for the degradation of biodegradable plastic PBAT(Polybutylene adipate terephthalate).</title>
        <authorList>
            <person name="Weon H.-Y."/>
            <person name="Yeon J."/>
        </authorList>
    </citation>
    <scope>NUCLEOTIDE SEQUENCE [LARGE SCALE GENOMIC DNA]</scope>
    <source>
        <strain evidence="2 3">SBD 7-3</strain>
        <plasmid evidence="2 3">unnamed2</plasmid>
    </source>
</reference>
<dbReference type="Pfam" id="PF07791">
    <property type="entry name" value="Imm11"/>
    <property type="match status" value="1"/>
</dbReference>
<protein>
    <recommendedName>
        <fullName evidence="1">Immunity MXAN-0049 protein domain-containing protein</fullName>
    </recommendedName>
</protein>
<name>A0ABZ0D7R5_9BURK</name>